<evidence type="ECO:0000259" key="13">
    <source>
        <dbReference type="Pfam" id="PF19675"/>
    </source>
</evidence>
<evidence type="ECO:0000256" key="1">
    <source>
        <dbReference type="ARBA" id="ARBA00004123"/>
    </source>
</evidence>
<evidence type="ECO:0000256" key="9">
    <source>
        <dbReference type="ARBA" id="ARBA00045241"/>
    </source>
</evidence>
<dbReference type="PANTHER" id="PTHR12748:SF0">
    <property type="entry name" value="ORIGIN RECOGNITION COMPLEX SUBUNIT 3"/>
    <property type="match status" value="1"/>
</dbReference>
<evidence type="ECO:0000256" key="5">
    <source>
        <dbReference type="ARBA" id="ARBA00022705"/>
    </source>
</evidence>
<dbReference type="GO" id="GO:0005664">
    <property type="term" value="C:nuclear origin of replication recognition complex"/>
    <property type="evidence" value="ECO:0007669"/>
    <property type="project" value="InterPro"/>
</dbReference>
<dbReference type="GO" id="GO:0006270">
    <property type="term" value="P:DNA replication initiation"/>
    <property type="evidence" value="ECO:0007669"/>
    <property type="project" value="TreeGrafter"/>
</dbReference>
<dbReference type="InterPro" id="IPR020795">
    <property type="entry name" value="ORC3"/>
</dbReference>
<comment type="subunit">
    <text evidence="8">Component of ORC, a complex composed of at least 6 subunits: ORC1, ORC2, ORC3, ORC4, ORC5 and ORC6. ORC is regulated in a cell-cycle dependent manner. It is sequentially assembled at the exit from anaphase of mitosis and disassembled as cells enter S phase.</text>
</comment>
<accession>A0AAE1U4N1</accession>
<protein>
    <recommendedName>
        <fullName evidence="3">Origin recognition complex subunit 3</fullName>
    </recommendedName>
</protein>
<keyword evidence="6" id="KW-0238">DNA-binding</keyword>
<comment type="subcellular location">
    <subcellularLocation>
        <location evidence="1">Nucleus</location>
    </subcellularLocation>
</comment>
<evidence type="ECO:0000256" key="10">
    <source>
        <dbReference type="SAM" id="MobiDB-lite"/>
    </source>
</evidence>
<evidence type="ECO:0000256" key="4">
    <source>
        <dbReference type="ARBA" id="ARBA00022553"/>
    </source>
</evidence>
<dbReference type="Pfam" id="PF19675">
    <property type="entry name" value="ORC3_ins"/>
    <property type="match status" value="1"/>
</dbReference>
<dbReference type="InterPro" id="IPR045667">
    <property type="entry name" value="ORC3_N"/>
</dbReference>
<dbReference type="CDD" id="cd20704">
    <property type="entry name" value="Orc3"/>
    <property type="match status" value="1"/>
</dbReference>
<comment type="caution">
    <text evidence="14">The sequence shown here is derived from an EMBL/GenBank/DDBJ whole genome shotgun (WGS) entry which is preliminary data.</text>
</comment>
<evidence type="ECO:0000259" key="12">
    <source>
        <dbReference type="Pfam" id="PF18137"/>
    </source>
</evidence>
<feature type="domain" description="Origin recognition complex subunit 3 N-terminal" evidence="11">
    <location>
        <begin position="3"/>
        <end position="400"/>
    </location>
</feature>
<comment type="similarity">
    <text evidence="2">Belongs to the ORC3 family.</text>
</comment>
<dbReference type="Pfam" id="PF07034">
    <property type="entry name" value="ORC3_N"/>
    <property type="match status" value="1"/>
</dbReference>
<evidence type="ECO:0000313" key="14">
    <source>
        <dbReference type="EMBL" id="KAK4310113.1"/>
    </source>
</evidence>
<proteinExistence type="inferred from homology"/>
<comment type="function">
    <text evidence="9">Component of the origin recognition complex (ORC) that binds origins of replication. DNA-binding is ATP-dependent. The specific DNA sequences that define origins of replication have not been identified yet. ORC is required to assemble the pre-replication complex necessary to initiate DNA replication. Binds histone H3 and H4 trimethylation marks H3K9me3, H3K27me3 and H4K20me3.</text>
</comment>
<dbReference type="GO" id="GO:0003688">
    <property type="term" value="F:DNA replication origin binding"/>
    <property type="evidence" value="ECO:0007669"/>
    <property type="project" value="TreeGrafter"/>
</dbReference>
<keyword evidence="15" id="KW-1185">Reference proteome</keyword>
<keyword evidence="4" id="KW-0597">Phosphoprotein</keyword>
<feature type="region of interest" description="Disordered" evidence="10">
    <location>
        <begin position="219"/>
        <end position="257"/>
    </location>
</feature>
<dbReference type="GO" id="GO:0031261">
    <property type="term" value="C:DNA replication preinitiation complex"/>
    <property type="evidence" value="ECO:0007669"/>
    <property type="project" value="TreeGrafter"/>
</dbReference>
<keyword evidence="5" id="KW-0235">DNA replication</keyword>
<dbReference type="InterPro" id="IPR040855">
    <property type="entry name" value="ORC_WH_C"/>
</dbReference>
<evidence type="ECO:0000256" key="3">
    <source>
        <dbReference type="ARBA" id="ARBA00019085"/>
    </source>
</evidence>
<dbReference type="PANTHER" id="PTHR12748">
    <property type="entry name" value="ORIGIN RECOGNITION COMPLEX SUBUNIT 3"/>
    <property type="match status" value="1"/>
</dbReference>
<evidence type="ECO:0000256" key="7">
    <source>
        <dbReference type="ARBA" id="ARBA00023242"/>
    </source>
</evidence>
<dbReference type="InterPro" id="IPR045663">
    <property type="entry name" value="ORC3_ins"/>
</dbReference>
<evidence type="ECO:0000256" key="2">
    <source>
        <dbReference type="ARBA" id="ARBA00010977"/>
    </source>
</evidence>
<name>A0AAE1U4N1_9EUCA</name>
<reference evidence="14" key="1">
    <citation type="submission" date="2023-11" db="EMBL/GenBank/DDBJ databases">
        <title>Genome assemblies of two species of porcelain crab, Petrolisthes cinctipes and Petrolisthes manimaculis (Anomura: Porcellanidae).</title>
        <authorList>
            <person name="Angst P."/>
        </authorList>
    </citation>
    <scope>NUCLEOTIDE SEQUENCE</scope>
    <source>
        <strain evidence="14">PB745_02</strain>
        <tissue evidence="14">Gill</tissue>
    </source>
</reference>
<gene>
    <name evidence="14" type="ORF">Pmani_018289</name>
</gene>
<evidence type="ECO:0000256" key="6">
    <source>
        <dbReference type="ARBA" id="ARBA00023125"/>
    </source>
</evidence>
<evidence type="ECO:0000313" key="15">
    <source>
        <dbReference type="Proteomes" id="UP001292094"/>
    </source>
</evidence>
<dbReference type="GO" id="GO:0005656">
    <property type="term" value="C:nuclear pre-replicative complex"/>
    <property type="evidence" value="ECO:0007669"/>
    <property type="project" value="TreeGrafter"/>
</dbReference>
<evidence type="ECO:0000259" key="11">
    <source>
        <dbReference type="Pfam" id="PF07034"/>
    </source>
</evidence>
<dbReference type="AlphaFoldDB" id="A0AAE1U4N1"/>
<feature type="domain" description="Origin recognition complex subunit 3 insertion" evidence="13">
    <location>
        <begin position="411"/>
        <end position="642"/>
    </location>
</feature>
<keyword evidence="7" id="KW-0539">Nucleus</keyword>
<feature type="domain" description="Origin recognition complex subunit 3 winged helix C-terminal" evidence="12">
    <location>
        <begin position="655"/>
        <end position="760"/>
    </location>
</feature>
<dbReference type="EMBL" id="JAWZYT010001673">
    <property type="protein sequence ID" value="KAK4310113.1"/>
    <property type="molecule type" value="Genomic_DNA"/>
</dbReference>
<dbReference type="Pfam" id="PF18137">
    <property type="entry name" value="WHD_ORC"/>
    <property type="match status" value="1"/>
</dbReference>
<evidence type="ECO:0000256" key="8">
    <source>
        <dbReference type="ARBA" id="ARBA00026084"/>
    </source>
</evidence>
<dbReference type="Proteomes" id="UP001292094">
    <property type="component" value="Unassembled WGS sequence"/>
</dbReference>
<sequence>MAATVSVSKGVFAFKRSKGKTQNDATTLSSLDFWGQDEEADIKKVTHKNYVHCWKNITQTLNNLQDKIHAKVFEELVTFVKSAGENMRRQDHGETNDIPTACLVTGVNMPDHNSIFESLVRLLTEGVTPHIARLRSRDCTTLRGAVYKMITQLMGQGEVVDPDMYEEVATTGPELKRAQCTMPVLTAWYKELSSSSAEKSSPTKSGSCGQMTAKTPKKALASPCKALGSPKKNIANPMSERAGSSHSGKSPRKRMKLSEKPYLSKCHTLPLVVILEDVESFPSNVLNDLILICSNHIQNLPIVLVFGVATTTAAVHRSLAQDASACVAMEVFQAQPSTHYLNHVIEQVLMSDKVPFHIGGRPFKLLLDIFLYSDLSVEKFVKGLKVCMMEHFLGNSSSFLCCSASKRTSLIEAMTPAQLDIIRKLPSFRTYVEKCPPKEQAALLLDEKVSKETIVTLLSQLESWYIRFCCLVKVVQVLTSTLPLCPLGKQVREVLATCLSQPLLDTEEFQKATKLLKLMSREEMLPILRNILEILQDKLSNDEEMSDMHYKLSLLVGRLSSLDQLDQVIEEPNRDEEPTVSLQASDRFVLKEKLQELAKKSRKTNMYDTLRCDVVELLVKTFEQHLQPPSLQPLHEIMFLESSSSVKHLLVGVPRPALTTALSNPHHYLQCDCCQLKDPSSILTTLPDISVAYKLHLECGRLVNLYDWMQAFISVIDGEDEDSAKKTVDQQLQARFVQAVSELQFIGFIKPTKRKTDHVKEALAPDQSIHPLKDSYSVTYKKKPLLLEVSSLSSCFVLVLAN</sequence>
<organism evidence="14 15">
    <name type="scientific">Petrolisthes manimaculis</name>
    <dbReference type="NCBI Taxonomy" id="1843537"/>
    <lineage>
        <taxon>Eukaryota</taxon>
        <taxon>Metazoa</taxon>
        <taxon>Ecdysozoa</taxon>
        <taxon>Arthropoda</taxon>
        <taxon>Crustacea</taxon>
        <taxon>Multicrustacea</taxon>
        <taxon>Malacostraca</taxon>
        <taxon>Eumalacostraca</taxon>
        <taxon>Eucarida</taxon>
        <taxon>Decapoda</taxon>
        <taxon>Pleocyemata</taxon>
        <taxon>Anomura</taxon>
        <taxon>Galatheoidea</taxon>
        <taxon>Porcellanidae</taxon>
        <taxon>Petrolisthes</taxon>
    </lineage>
</organism>